<reference evidence="1 2" key="1">
    <citation type="submission" date="2018-06" db="EMBL/GenBank/DDBJ databases">
        <authorList>
            <consortium name="Pathogen Informatics"/>
            <person name="Doyle S."/>
        </authorList>
    </citation>
    <scope>NUCLEOTIDE SEQUENCE [LARGE SCALE GENOMIC DNA]</scope>
    <source>
        <strain evidence="1 2">NCTC11862</strain>
    </source>
</reference>
<evidence type="ECO:0000313" key="2">
    <source>
        <dbReference type="Proteomes" id="UP000254467"/>
    </source>
</evidence>
<gene>
    <name evidence="1" type="ORF">NCTC11862_00290</name>
</gene>
<sequence length="139" mass="15612">MITAEIFVEDGTADPEYVEASEGAVLVREHGIDRIRVTASAEDVVARTVEVVWGSGARVLRVSPWVVSVPELAALTGKDRDEVRKWTRRKGFPAVFANLRSHKMWLLEELVDWFADEGIPLKVTPPTAEMRRELEKELG</sequence>
<protein>
    <submittedName>
        <fullName evidence="1">Uncharacterized protein</fullName>
    </submittedName>
</protein>
<dbReference type="RefSeq" id="WP_147287058.1">
    <property type="nucleotide sequence ID" value="NZ_LDYD01000006.1"/>
</dbReference>
<dbReference type="STRING" id="35756.GCA_001044155_01572"/>
<organism evidence="1 2">
    <name type="scientific">Corynebacterium pilosum</name>
    <dbReference type="NCBI Taxonomy" id="35756"/>
    <lineage>
        <taxon>Bacteria</taxon>
        <taxon>Bacillati</taxon>
        <taxon>Actinomycetota</taxon>
        <taxon>Actinomycetes</taxon>
        <taxon>Mycobacteriales</taxon>
        <taxon>Corynebacteriaceae</taxon>
        <taxon>Corynebacterium</taxon>
    </lineage>
</organism>
<evidence type="ECO:0000313" key="1">
    <source>
        <dbReference type="EMBL" id="STC68533.1"/>
    </source>
</evidence>
<accession>A0A376CJQ6</accession>
<proteinExistence type="predicted"/>
<dbReference type="Proteomes" id="UP000254467">
    <property type="component" value="Unassembled WGS sequence"/>
</dbReference>
<dbReference type="AlphaFoldDB" id="A0A376CJQ6"/>
<keyword evidence="2" id="KW-1185">Reference proteome</keyword>
<name>A0A376CJQ6_9CORY</name>
<dbReference type="OrthoDB" id="3727407at2"/>
<dbReference type="EMBL" id="UFXQ01000001">
    <property type="protein sequence ID" value="STC68533.1"/>
    <property type="molecule type" value="Genomic_DNA"/>
</dbReference>